<keyword evidence="4 7" id="KW-0238">DNA-binding</keyword>
<dbReference type="EMBL" id="LTDL01000038">
    <property type="protein sequence ID" value="OAG29971.1"/>
    <property type="molecule type" value="Genomic_DNA"/>
</dbReference>
<dbReference type="GO" id="GO:0001096">
    <property type="term" value="F:TFIIF-class transcription factor complex binding"/>
    <property type="evidence" value="ECO:0007669"/>
    <property type="project" value="TreeGrafter"/>
</dbReference>
<comment type="function">
    <text evidence="7">TFIIF is a general transcription initiation factor that binds to RNA polymerase II and helps to recruit it to the initiation complex in collaboration with TFIIB. It promotes transcription elongation.</text>
</comment>
<comment type="similarity">
    <text evidence="2 7">Belongs to the TFIIF alpha subunit family.</text>
</comment>
<dbReference type="OrthoDB" id="76676at2759"/>
<name>A0A177EER4_9MICR</name>
<dbReference type="GO" id="GO:0003677">
    <property type="term" value="F:DNA binding"/>
    <property type="evidence" value="ECO:0007669"/>
    <property type="project" value="UniProtKB-KW"/>
</dbReference>
<keyword evidence="3 7" id="KW-0805">Transcription regulation</keyword>
<dbReference type="InterPro" id="IPR011039">
    <property type="entry name" value="TFIIF_interaction"/>
</dbReference>
<dbReference type="STRING" id="1805483.A0A177EER4"/>
<keyword evidence="5 7" id="KW-0804">Transcription</keyword>
<dbReference type="GO" id="GO:0005674">
    <property type="term" value="C:transcription factor TFIIF complex"/>
    <property type="evidence" value="ECO:0007669"/>
    <property type="project" value="TreeGrafter"/>
</dbReference>
<evidence type="ECO:0000256" key="8">
    <source>
        <dbReference type="SAM" id="MobiDB-lite"/>
    </source>
</evidence>
<protein>
    <recommendedName>
        <fullName evidence="7">Transcription initiation factor IIF subunit alpha</fullName>
    </recommendedName>
</protein>
<feature type="region of interest" description="Disordered" evidence="8">
    <location>
        <begin position="144"/>
        <end position="164"/>
    </location>
</feature>
<evidence type="ECO:0000256" key="7">
    <source>
        <dbReference type="RuleBase" id="RU366044"/>
    </source>
</evidence>
<dbReference type="Pfam" id="PF05793">
    <property type="entry name" value="TFIIF_alpha"/>
    <property type="match status" value="1"/>
</dbReference>
<feature type="compositionally biased region" description="Low complexity" evidence="8">
    <location>
        <begin position="210"/>
        <end position="225"/>
    </location>
</feature>
<accession>A0A177EER4</accession>
<dbReference type="GeneID" id="93647868"/>
<evidence type="ECO:0000256" key="4">
    <source>
        <dbReference type="ARBA" id="ARBA00023125"/>
    </source>
</evidence>
<gene>
    <name evidence="9" type="ORF">NEDG_01518</name>
</gene>
<proteinExistence type="inferred from homology"/>
<dbReference type="GO" id="GO:0016251">
    <property type="term" value="F:RNA polymerase II general transcription initiation factor activity"/>
    <property type="evidence" value="ECO:0007669"/>
    <property type="project" value="TreeGrafter"/>
</dbReference>
<keyword evidence="10" id="KW-1185">Reference proteome</keyword>
<dbReference type="PANTHER" id="PTHR13011">
    <property type="entry name" value="TFIIF-ALPHA"/>
    <property type="match status" value="1"/>
</dbReference>
<evidence type="ECO:0000256" key="2">
    <source>
        <dbReference type="ARBA" id="ARBA00005249"/>
    </source>
</evidence>
<dbReference type="AlphaFoldDB" id="A0A177EER4"/>
<evidence type="ECO:0000256" key="5">
    <source>
        <dbReference type="ARBA" id="ARBA00023163"/>
    </source>
</evidence>
<evidence type="ECO:0000313" key="10">
    <source>
        <dbReference type="Proteomes" id="UP000185944"/>
    </source>
</evidence>
<reference evidence="9 10" key="1">
    <citation type="submission" date="2016-02" db="EMBL/GenBank/DDBJ databases">
        <title>Discovery of a natural microsporidian pathogen with a broad tissue tropism in Caenorhabditis elegans.</title>
        <authorList>
            <person name="Luallen R.J."/>
            <person name="Reinke A.W."/>
            <person name="Tong L."/>
            <person name="Botts M.R."/>
            <person name="Felix M.-A."/>
            <person name="Troemel E.R."/>
        </authorList>
    </citation>
    <scope>NUCLEOTIDE SEQUENCE [LARGE SCALE GENOMIC DNA]</scope>
    <source>
        <strain evidence="9 10">JUm2807</strain>
    </source>
</reference>
<evidence type="ECO:0000256" key="6">
    <source>
        <dbReference type="ARBA" id="ARBA00023242"/>
    </source>
</evidence>
<keyword evidence="6 7" id="KW-0539">Nucleus</keyword>
<dbReference type="GO" id="GO:0032968">
    <property type="term" value="P:positive regulation of transcription elongation by RNA polymerase II"/>
    <property type="evidence" value="ECO:0007669"/>
    <property type="project" value="InterPro"/>
</dbReference>
<dbReference type="RefSeq" id="XP_067544523.1">
    <property type="nucleotide sequence ID" value="XM_067688936.1"/>
</dbReference>
<sequence>MKQRVVLASNGADKNVAIIQNTGDDLVPPLRLQRDPLLIIQDEEPHPLNPQKIVRKKAEVLEYQNSEEEKEHKEERTPWLLEDNEQKAFVGRHVQTRITEDHKSTYYVMVKERSEIKLYRVGRWYKFSPKIQYETLTLEEAEAKMQRKTKEPEPQVAEKEEYREEELEYKEVFDDDDGEVDLERLGNLKRKKLNSAGKDLKKLVQNYELNSSDSSEESSSNATTSPEKSKDAHAAQDITELDIKIHFTSGPISIKSLIDKFKMRFKAHPQSKETLRALIKRMCNIRTDPKTGEKLLVLKGSVTEDK</sequence>
<dbReference type="InterPro" id="IPR008851">
    <property type="entry name" value="TFIIF-alpha"/>
</dbReference>
<feature type="region of interest" description="Disordered" evidence="8">
    <location>
        <begin position="208"/>
        <end position="234"/>
    </location>
</feature>
<dbReference type="PANTHER" id="PTHR13011:SF0">
    <property type="entry name" value="GENERAL TRANSCRIPTION FACTOR IIF SUBUNIT 1"/>
    <property type="match status" value="1"/>
</dbReference>
<evidence type="ECO:0000256" key="3">
    <source>
        <dbReference type="ARBA" id="ARBA00023015"/>
    </source>
</evidence>
<evidence type="ECO:0000313" key="9">
    <source>
        <dbReference type="EMBL" id="OAG29971.1"/>
    </source>
</evidence>
<comment type="subcellular location">
    <subcellularLocation>
        <location evidence="1 7">Nucleus</location>
    </subcellularLocation>
</comment>
<organism evidence="9 10">
    <name type="scientific">Nematocida displodere</name>
    <dbReference type="NCBI Taxonomy" id="1805483"/>
    <lineage>
        <taxon>Eukaryota</taxon>
        <taxon>Fungi</taxon>
        <taxon>Fungi incertae sedis</taxon>
        <taxon>Microsporidia</taxon>
        <taxon>Nematocida</taxon>
    </lineage>
</organism>
<feature type="compositionally biased region" description="Basic and acidic residues" evidence="8">
    <location>
        <begin position="144"/>
        <end position="162"/>
    </location>
</feature>
<dbReference type="Proteomes" id="UP000185944">
    <property type="component" value="Unassembled WGS sequence"/>
</dbReference>
<evidence type="ECO:0000256" key="1">
    <source>
        <dbReference type="ARBA" id="ARBA00004123"/>
    </source>
</evidence>
<dbReference type="VEuPathDB" id="MicrosporidiaDB:NEDG_01518"/>
<comment type="caution">
    <text evidence="9">The sequence shown here is derived from an EMBL/GenBank/DDBJ whole genome shotgun (WGS) entry which is preliminary data.</text>
</comment>
<dbReference type="SUPFAM" id="SSF50916">
    <property type="entry name" value="Rap30/74 interaction domains"/>
    <property type="match status" value="1"/>
</dbReference>
<dbReference type="GO" id="GO:0006367">
    <property type="term" value="P:transcription initiation at RNA polymerase II promoter"/>
    <property type="evidence" value="ECO:0007669"/>
    <property type="project" value="InterPro"/>
</dbReference>